<organism evidence="3 4">
    <name type="scientific">Pontibacillus chungwhensis BH030062</name>
    <dbReference type="NCBI Taxonomy" id="1385513"/>
    <lineage>
        <taxon>Bacteria</taxon>
        <taxon>Bacillati</taxon>
        <taxon>Bacillota</taxon>
        <taxon>Bacilli</taxon>
        <taxon>Bacillales</taxon>
        <taxon>Bacillaceae</taxon>
        <taxon>Pontibacillus</taxon>
    </lineage>
</organism>
<name>A0A0A2UV06_9BACI</name>
<dbReference type="SUPFAM" id="SSF111474">
    <property type="entry name" value="Coronavirus S2 glycoprotein"/>
    <property type="match status" value="1"/>
</dbReference>
<dbReference type="eggNOG" id="COG4980">
    <property type="taxonomic scope" value="Bacteria"/>
</dbReference>
<evidence type="ECO:0000313" key="4">
    <source>
        <dbReference type="Proteomes" id="UP000030153"/>
    </source>
</evidence>
<accession>A0A0A2UV06</accession>
<feature type="compositionally biased region" description="Basic and acidic residues" evidence="1">
    <location>
        <begin position="33"/>
        <end position="42"/>
    </location>
</feature>
<keyword evidence="2" id="KW-0812">Transmembrane</keyword>
<dbReference type="Gene3D" id="1.20.120.20">
    <property type="entry name" value="Apolipoprotein"/>
    <property type="match status" value="1"/>
</dbReference>
<dbReference type="Proteomes" id="UP000030153">
    <property type="component" value="Unassembled WGS sequence"/>
</dbReference>
<dbReference type="InterPro" id="IPR043473">
    <property type="entry name" value="S2_sf_CoV"/>
</dbReference>
<feature type="compositionally biased region" description="Basic and acidic residues" evidence="1">
    <location>
        <begin position="114"/>
        <end position="133"/>
    </location>
</feature>
<evidence type="ECO:0000256" key="1">
    <source>
        <dbReference type="SAM" id="MobiDB-lite"/>
    </source>
</evidence>
<feature type="region of interest" description="Disordered" evidence="1">
    <location>
        <begin position="113"/>
        <end position="162"/>
    </location>
</feature>
<sequence>MANQKSGLGKVTFYMAIGALVGGAVTLMNRDTRNSLKEKSSSTKDSVSSYVSTVKEDPQGTKDDLVDRIQRTASATKEAVNQIQNIINDQGKDLAKQMQDVKEESEEIVSTVKETGEELKDVGEKAAEAKEELTNSYEEEDEQTTPTTSTIQTPQSTDNRAL</sequence>
<dbReference type="AlphaFoldDB" id="A0A0A2UV06"/>
<evidence type="ECO:0000313" key="3">
    <source>
        <dbReference type="EMBL" id="KGP92147.1"/>
    </source>
</evidence>
<keyword evidence="4" id="KW-1185">Reference proteome</keyword>
<feature type="compositionally biased region" description="Low complexity" evidence="1">
    <location>
        <begin position="43"/>
        <end position="53"/>
    </location>
</feature>
<evidence type="ECO:0008006" key="5">
    <source>
        <dbReference type="Google" id="ProtNLM"/>
    </source>
</evidence>
<feature type="region of interest" description="Disordered" evidence="1">
    <location>
        <begin position="33"/>
        <end position="62"/>
    </location>
</feature>
<protein>
    <recommendedName>
        <fullName evidence="5">General stress protein</fullName>
    </recommendedName>
</protein>
<feature type="transmembrane region" description="Helical" evidence="2">
    <location>
        <begin position="12"/>
        <end position="29"/>
    </location>
</feature>
<reference evidence="3 4" key="1">
    <citation type="submission" date="2013-08" db="EMBL/GenBank/DDBJ databases">
        <title>Genome of Pontibacillus chungwhensis.</title>
        <authorList>
            <person name="Wang Q."/>
            <person name="Wang G."/>
        </authorList>
    </citation>
    <scope>NUCLEOTIDE SEQUENCE [LARGE SCALE GENOMIC DNA]</scope>
    <source>
        <strain evidence="3 4">BH030062</strain>
    </source>
</reference>
<keyword evidence="2" id="KW-1133">Transmembrane helix</keyword>
<gene>
    <name evidence="3" type="ORF">N780_00790</name>
</gene>
<dbReference type="RefSeq" id="WP_052114901.1">
    <property type="nucleotide sequence ID" value="NZ_AVBG01000003.1"/>
</dbReference>
<proteinExistence type="predicted"/>
<keyword evidence="2" id="KW-0472">Membrane</keyword>
<feature type="compositionally biased region" description="Low complexity" evidence="1">
    <location>
        <begin position="144"/>
        <end position="162"/>
    </location>
</feature>
<dbReference type="EMBL" id="AVBG01000003">
    <property type="protein sequence ID" value="KGP92147.1"/>
    <property type="molecule type" value="Genomic_DNA"/>
</dbReference>
<evidence type="ECO:0000256" key="2">
    <source>
        <dbReference type="SAM" id="Phobius"/>
    </source>
</evidence>
<comment type="caution">
    <text evidence="3">The sequence shown here is derived from an EMBL/GenBank/DDBJ whole genome shotgun (WGS) entry which is preliminary data.</text>
</comment>
<dbReference type="OrthoDB" id="2970788at2"/>
<dbReference type="STRING" id="1385513.N780_00790"/>